<dbReference type="RefSeq" id="WP_079411602.1">
    <property type="nucleotide sequence ID" value="NZ_MZGW01000002.1"/>
</dbReference>
<dbReference type="EMBL" id="MZGW01000002">
    <property type="protein sequence ID" value="OPJ56495.1"/>
    <property type="molecule type" value="Genomic_DNA"/>
</dbReference>
<organism evidence="1 2">
    <name type="scientific">Alkalithermobacter paradoxus</name>
    <dbReference type="NCBI Taxonomy" id="29349"/>
    <lineage>
        <taxon>Bacteria</taxon>
        <taxon>Bacillati</taxon>
        <taxon>Bacillota</taxon>
        <taxon>Clostridia</taxon>
        <taxon>Peptostreptococcales</taxon>
        <taxon>Tepidibacteraceae</taxon>
        <taxon>Alkalithermobacter</taxon>
    </lineage>
</organism>
<sequence>MKKFVSLFILCVFLFFILLGYSQNSIIVSVQGIKSYNREINFIVSDYNKDLINENNVNEYINRVKNIKMGFSNNRRPNILNNYFSMKIDSLKYLLMLLENINDKENIQNYIDKYNYHSNASQKEIENILKSTFIRVTYLQTPTYYRK</sequence>
<dbReference type="Proteomes" id="UP000190140">
    <property type="component" value="Unassembled WGS sequence"/>
</dbReference>
<evidence type="ECO:0000313" key="1">
    <source>
        <dbReference type="EMBL" id="OPJ56495.1"/>
    </source>
</evidence>
<accession>A0A1V4IA39</accession>
<dbReference type="OrthoDB" id="1751830at2"/>
<dbReference type="AlphaFoldDB" id="A0A1V4IA39"/>
<protein>
    <submittedName>
        <fullName evidence="1">Uncharacterized protein</fullName>
    </submittedName>
</protein>
<keyword evidence="2" id="KW-1185">Reference proteome</keyword>
<proteinExistence type="predicted"/>
<name>A0A1V4IA39_9FIRM</name>
<comment type="caution">
    <text evidence="1">The sequence shown here is derived from an EMBL/GenBank/DDBJ whole genome shotgun (WGS) entry which is preliminary data.</text>
</comment>
<reference evidence="1 2" key="1">
    <citation type="submission" date="2017-03" db="EMBL/GenBank/DDBJ databases">
        <title>Genome sequence of Clostridium thermoalcaliphilum DSM 7309.</title>
        <authorList>
            <person name="Poehlein A."/>
            <person name="Daniel R."/>
        </authorList>
    </citation>
    <scope>NUCLEOTIDE SEQUENCE [LARGE SCALE GENOMIC DNA]</scope>
    <source>
        <strain evidence="1 2">DSM 7309</strain>
    </source>
</reference>
<evidence type="ECO:0000313" key="2">
    <source>
        <dbReference type="Proteomes" id="UP000190140"/>
    </source>
</evidence>
<gene>
    <name evidence="1" type="ORF">CLOTH_09000</name>
</gene>
<dbReference type="STRING" id="29349.CLOTH_09000"/>